<organism evidence="1 2">
    <name type="scientific">Vermiconidia calcicola</name>
    <dbReference type="NCBI Taxonomy" id="1690605"/>
    <lineage>
        <taxon>Eukaryota</taxon>
        <taxon>Fungi</taxon>
        <taxon>Dikarya</taxon>
        <taxon>Ascomycota</taxon>
        <taxon>Pezizomycotina</taxon>
        <taxon>Dothideomycetes</taxon>
        <taxon>Dothideomycetidae</taxon>
        <taxon>Mycosphaerellales</taxon>
        <taxon>Extremaceae</taxon>
        <taxon>Vermiconidia</taxon>
    </lineage>
</organism>
<keyword evidence="2" id="KW-1185">Reference proteome</keyword>
<sequence>MADAPFGGIPPTAGIDFTKKIHNKVEGPTDPANNKVSQPFIVCVTGAGKGLGFHIALSYAKAGASGIVISSRTQSDLDALSKELKQANPDIDILAQTCDTMNEEDVGRLAEATRERFGRLDVCVANAGVISKYLDDGSLPKGITTDFDFERVIDINLLGTVRIARRFGPMLLETDGARAFIVITSLAAHWIHSQLTPIAYNISKRGVCHIVEQMSHDHPELLSYAVHPGAVVTPQTQNHSLQKGDVWDTALVDDVDLCGGFLTWLTKERRQYLNGRYLAVNWDVDELEEMKDDIVSKDLLKFKMTVGG</sequence>
<gene>
    <name evidence="1" type="ORF">LTR37_016591</name>
</gene>
<comment type="caution">
    <text evidence="1">The sequence shown here is derived from an EMBL/GenBank/DDBJ whole genome shotgun (WGS) entry which is preliminary data.</text>
</comment>
<reference evidence="1" key="1">
    <citation type="submission" date="2023-07" db="EMBL/GenBank/DDBJ databases">
        <title>Black Yeasts Isolated from many extreme environments.</title>
        <authorList>
            <person name="Coleine C."/>
            <person name="Stajich J.E."/>
            <person name="Selbmann L."/>
        </authorList>
    </citation>
    <scope>NUCLEOTIDE SEQUENCE</scope>
    <source>
        <strain evidence="1">CCFEE 5714</strain>
    </source>
</reference>
<protein>
    <submittedName>
        <fullName evidence="1">Uncharacterized protein</fullName>
    </submittedName>
</protein>
<accession>A0ACC3MNW2</accession>
<evidence type="ECO:0000313" key="2">
    <source>
        <dbReference type="Proteomes" id="UP001281147"/>
    </source>
</evidence>
<dbReference type="Proteomes" id="UP001281147">
    <property type="component" value="Unassembled WGS sequence"/>
</dbReference>
<evidence type="ECO:0000313" key="1">
    <source>
        <dbReference type="EMBL" id="KAK3699117.1"/>
    </source>
</evidence>
<name>A0ACC3MNW2_9PEZI</name>
<proteinExistence type="predicted"/>
<dbReference type="EMBL" id="JAUTXU010000201">
    <property type="protein sequence ID" value="KAK3699117.1"/>
    <property type="molecule type" value="Genomic_DNA"/>
</dbReference>